<reference evidence="1" key="1">
    <citation type="submission" date="2013-11" db="EMBL/GenBank/DDBJ databases">
        <title>Genome sequence of the fusiform rust pathogen reveals effectors for host alternation and coevolution with pine.</title>
        <authorList>
            <consortium name="DOE Joint Genome Institute"/>
            <person name="Smith K."/>
            <person name="Pendleton A."/>
            <person name="Kubisiak T."/>
            <person name="Anderson C."/>
            <person name="Salamov A."/>
            <person name="Aerts A."/>
            <person name="Riley R."/>
            <person name="Clum A."/>
            <person name="Lindquist E."/>
            <person name="Ence D."/>
            <person name="Campbell M."/>
            <person name="Kronenberg Z."/>
            <person name="Feau N."/>
            <person name="Dhillon B."/>
            <person name="Hamelin R."/>
            <person name="Burleigh J."/>
            <person name="Smith J."/>
            <person name="Yandell M."/>
            <person name="Nelson C."/>
            <person name="Grigoriev I."/>
            <person name="Davis J."/>
        </authorList>
    </citation>
    <scope>NUCLEOTIDE SEQUENCE</scope>
    <source>
        <strain evidence="1">G11</strain>
    </source>
</reference>
<comment type="caution">
    <text evidence="1">The sequence shown here is derived from an EMBL/GenBank/DDBJ whole genome shotgun (WGS) entry which is preliminary data.</text>
</comment>
<evidence type="ECO:0000313" key="2">
    <source>
        <dbReference type="Proteomes" id="UP000886653"/>
    </source>
</evidence>
<organism evidence="1 2">
    <name type="scientific">Cronartium quercuum f. sp. fusiforme G11</name>
    <dbReference type="NCBI Taxonomy" id="708437"/>
    <lineage>
        <taxon>Eukaryota</taxon>
        <taxon>Fungi</taxon>
        <taxon>Dikarya</taxon>
        <taxon>Basidiomycota</taxon>
        <taxon>Pucciniomycotina</taxon>
        <taxon>Pucciniomycetes</taxon>
        <taxon>Pucciniales</taxon>
        <taxon>Coleosporiaceae</taxon>
        <taxon>Cronartium</taxon>
    </lineage>
</organism>
<sequence length="79" mass="9265">MLYQLYMQFITRSVPQKPRTFRGFLRLEREGSELSAPGSEGVPLHHCWIPFRPSSRTLTVSRFILYAVTLFYEVPRTSN</sequence>
<name>A0A9P6TAM6_9BASI</name>
<evidence type="ECO:0000313" key="1">
    <source>
        <dbReference type="EMBL" id="KAG0145387.1"/>
    </source>
</evidence>
<protein>
    <submittedName>
        <fullName evidence="1">Uncharacterized protein</fullName>
    </submittedName>
</protein>
<dbReference type="Proteomes" id="UP000886653">
    <property type="component" value="Unassembled WGS sequence"/>
</dbReference>
<keyword evidence="2" id="KW-1185">Reference proteome</keyword>
<gene>
    <name evidence="1" type="ORF">CROQUDRAFT_107823</name>
</gene>
<dbReference type="EMBL" id="MU167277">
    <property type="protein sequence ID" value="KAG0145387.1"/>
    <property type="molecule type" value="Genomic_DNA"/>
</dbReference>
<accession>A0A9P6TAM6</accession>
<dbReference type="AlphaFoldDB" id="A0A9P6TAM6"/>
<proteinExistence type="predicted"/>